<protein>
    <submittedName>
        <fullName evidence="1">Uncharacterized protein</fullName>
    </submittedName>
</protein>
<organism evidence="1 2">
    <name type="scientific">Mikania micrantha</name>
    <name type="common">bitter vine</name>
    <dbReference type="NCBI Taxonomy" id="192012"/>
    <lineage>
        <taxon>Eukaryota</taxon>
        <taxon>Viridiplantae</taxon>
        <taxon>Streptophyta</taxon>
        <taxon>Embryophyta</taxon>
        <taxon>Tracheophyta</taxon>
        <taxon>Spermatophyta</taxon>
        <taxon>Magnoliopsida</taxon>
        <taxon>eudicotyledons</taxon>
        <taxon>Gunneridae</taxon>
        <taxon>Pentapetalae</taxon>
        <taxon>asterids</taxon>
        <taxon>campanulids</taxon>
        <taxon>Asterales</taxon>
        <taxon>Asteraceae</taxon>
        <taxon>Asteroideae</taxon>
        <taxon>Heliantheae alliance</taxon>
        <taxon>Eupatorieae</taxon>
        <taxon>Mikania</taxon>
    </lineage>
</organism>
<accession>A0A5N6LUP6</accession>
<sequence length="182" mass="20949">MLESTQHKKKIWEISWKNKSWNFELCARCPQHGITEHQLLHYFCEGLAPMERRLINASSGGALLDKTPTQIRALITSIAEDSKHSNQEEDWYPDVRRAVKEVITPHIETEIAELKKMVMQLTKDKGVEPQGQACGICLQLDTPQICVLCCKKIWNTHKKWEDFKDKIQGSILEVIRIGDLPT</sequence>
<dbReference type="OrthoDB" id="1748880at2759"/>
<dbReference type="AlphaFoldDB" id="A0A5N6LUP6"/>
<dbReference type="EMBL" id="SZYD01000018">
    <property type="protein sequence ID" value="KAD2804492.1"/>
    <property type="molecule type" value="Genomic_DNA"/>
</dbReference>
<name>A0A5N6LUP6_9ASTR</name>
<dbReference type="Proteomes" id="UP000326396">
    <property type="component" value="Linkage Group LG8"/>
</dbReference>
<evidence type="ECO:0000313" key="2">
    <source>
        <dbReference type="Proteomes" id="UP000326396"/>
    </source>
</evidence>
<evidence type="ECO:0000313" key="1">
    <source>
        <dbReference type="EMBL" id="KAD2804492.1"/>
    </source>
</evidence>
<proteinExistence type="predicted"/>
<reference evidence="1 2" key="1">
    <citation type="submission" date="2019-05" db="EMBL/GenBank/DDBJ databases">
        <title>Mikania micrantha, genome provides insights into the molecular mechanism of rapid growth.</title>
        <authorList>
            <person name="Liu B."/>
        </authorList>
    </citation>
    <scope>NUCLEOTIDE SEQUENCE [LARGE SCALE GENOMIC DNA]</scope>
    <source>
        <strain evidence="1">NLD-2019</strain>
        <tissue evidence="1">Leaf</tissue>
    </source>
</reference>
<gene>
    <name evidence="1" type="ORF">E3N88_37869</name>
</gene>
<keyword evidence="2" id="KW-1185">Reference proteome</keyword>
<comment type="caution">
    <text evidence="1">The sequence shown here is derived from an EMBL/GenBank/DDBJ whole genome shotgun (WGS) entry which is preliminary data.</text>
</comment>